<reference evidence="8 9" key="1">
    <citation type="journal article" date="2020" name="Int. J. Syst. Evol. Microbiol.">
        <title>Reclassification of Streptomyces castelarensis and Streptomyces sporoclivatus as later heterotypic synonyms of Streptomyces antimycoticus.</title>
        <authorList>
            <person name="Komaki H."/>
            <person name="Tamura T."/>
        </authorList>
    </citation>
    <scope>NUCLEOTIDE SEQUENCE [LARGE SCALE GENOMIC DNA]</scope>
    <source>
        <strain evidence="8 9">NBRC 13459</strain>
    </source>
</reference>
<keyword evidence="4 6" id="KW-0472">Membrane</keyword>
<dbReference type="PANTHER" id="PTHR42718:SF42">
    <property type="entry name" value="EXPORT PROTEIN"/>
    <property type="match status" value="1"/>
</dbReference>
<protein>
    <submittedName>
        <fullName evidence="8">MFS transporter</fullName>
    </submittedName>
</protein>
<evidence type="ECO:0000259" key="7">
    <source>
        <dbReference type="PROSITE" id="PS50850"/>
    </source>
</evidence>
<dbReference type="GO" id="GO:0005886">
    <property type="term" value="C:plasma membrane"/>
    <property type="evidence" value="ECO:0007669"/>
    <property type="project" value="UniProtKB-SubCell"/>
</dbReference>
<dbReference type="GO" id="GO:0022857">
    <property type="term" value="F:transmembrane transporter activity"/>
    <property type="evidence" value="ECO:0007669"/>
    <property type="project" value="InterPro"/>
</dbReference>
<feature type="transmembrane region" description="Helical" evidence="6">
    <location>
        <begin position="281"/>
        <end position="304"/>
    </location>
</feature>
<dbReference type="Pfam" id="PF07690">
    <property type="entry name" value="MFS_1"/>
    <property type="match status" value="1"/>
</dbReference>
<dbReference type="CDD" id="cd17321">
    <property type="entry name" value="MFS_MMR_MDR_like"/>
    <property type="match status" value="1"/>
</dbReference>
<evidence type="ECO:0000256" key="5">
    <source>
        <dbReference type="ARBA" id="ARBA00023251"/>
    </source>
</evidence>
<evidence type="ECO:0000256" key="6">
    <source>
        <dbReference type="SAM" id="Phobius"/>
    </source>
</evidence>
<dbReference type="Gene3D" id="1.20.1250.20">
    <property type="entry name" value="MFS general substrate transporter like domains"/>
    <property type="match status" value="1"/>
</dbReference>
<sequence length="530" mass="53620">MTNVREMPPSAAAPQDSGAGNGWVALVVLCVSLLIVTLDNTILNVALPTLVRELGATTTQLQWIVDAYALVFAGLMLVAGSSADRFGRRKVFSAGLAVFGAASAWAAYSGSVGMLIAARAGMGVGAAMMMPATLSIITDVFRDPGERRRAIGVWAGTSGLGIAIGPVAGGLLLEHFWWGSVFWVNIPFALAGLACARLLVPESRTPSALRPDPAGAVLSVLGLGLLLWAIIEAPVRGWSSGIVLGAGGAGLAVLVCFALWERATTHPMLNLAFFRERRFSFATSSVALAMFGLFGALFVLTQYLQFSLGYSALATGVRILPVAGLLALVAPLSPVLMRAAGTKVVVGTGLLVVAGGLWQLSRADVSSAYGDVLAGMLLLGLGAGLVVPASLDSLMGTLPPGDTGVGSASNGVSVQLGGALGVAVIGSLLTTRYQDRIGPPLAPYRLPHDLSDSVLGSLGGALELAQRVGGTSGPLLAALARSAFVSGMGLGLTVGAAVAACGAALAFAALPSRPAARSSASGDPTDPVED</sequence>
<feature type="transmembrane region" description="Helical" evidence="6">
    <location>
        <begin position="344"/>
        <end position="360"/>
    </location>
</feature>
<name>A0A4D4KUR0_STRVO</name>
<feature type="transmembrane region" description="Helical" evidence="6">
    <location>
        <begin position="483"/>
        <end position="510"/>
    </location>
</feature>
<dbReference type="AlphaFoldDB" id="A0A4D4KUR0"/>
<dbReference type="InterPro" id="IPR036259">
    <property type="entry name" value="MFS_trans_sf"/>
</dbReference>
<evidence type="ECO:0000313" key="9">
    <source>
        <dbReference type="Proteomes" id="UP000301309"/>
    </source>
</evidence>
<dbReference type="Gene3D" id="1.20.1720.10">
    <property type="entry name" value="Multidrug resistance protein D"/>
    <property type="match status" value="1"/>
</dbReference>
<dbReference type="EMBL" id="BJHW01000001">
    <property type="protein sequence ID" value="GDY50138.1"/>
    <property type="molecule type" value="Genomic_DNA"/>
</dbReference>
<proteinExistence type="predicted"/>
<dbReference type="InterPro" id="IPR011701">
    <property type="entry name" value="MFS"/>
</dbReference>
<feature type="domain" description="Major facilitator superfamily (MFS) profile" evidence="7">
    <location>
        <begin position="25"/>
        <end position="514"/>
    </location>
</feature>
<keyword evidence="3 6" id="KW-1133">Transmembrane helix</keyword>
<accession>A0A4D4KUR0</accession>
<keyword evidence="5" id="KW-0046">Antibiotic resistance</keyword>
<organism evidence="8 9">
    <name type="scientific">Streptomyces violaceusniger</name>
    <dbReference type="NCBI Taxonomy" id="68280"/>
    <lineage>
        <taxon>Bacteria</taxon>
        <taxon>Bacillati</taxon>
        <taxon>Actinomycetota</taxon>
        <taxon>Actinomycetes</taxon>
        <taxon>Kitasatosporales</taxon>
        <taxon>Streptomycetaceae</taxon>
        <taxon>Streptomyces</taxon>
        <taxon>Streptomyces violaceusniger group</taxon>
    </lineage>
</organism>
<feature type="transmembrane region" description="Helical" evidence="6">
    <location>
        <begin position="91"/>
        <end position="108"/>
    </location>
</feature>
<dbReference type="SUPFAM" id="SSF103473">
    <property type="entry name" value="MFS general substrate transporter"/>
    <property type="match status" value="1"/>
</dbReference>
<dbReference type="Proteomes" id="UP000301309">
    <property type="component" value="Unassembled WGS sequence"/>
</dbReference>
<evidence type="ECO:0000256" key="2">
    <source>
        <dbReference type="ARBA" id="ARBA00022692"/>
    </source>
</evidence>
<comment type="caution">
    <text evidence="8">The sequence shown here is derived from an EMBL/GenBank/DDBJ whole genome shotgun (WGS) entry which is preliminary data.</text>
</comment>
<dbReference type="PRINTS" id="PR01036">
    <property type="entry name" value="TCRTETB"/>
</dbReference>
<keyword evidence="9" id="KW-1185">Reference proteome</keyword>
<dbReference type="RefSeq" id="WP_344598190.1">
    <property type="nucleotide sequence ID" value="NZ_BAAASO010000063.1"/>
</dbReference>
<dbReference type="InterPro" id="IPR020846">
    <property type="entry name" value="MFS_dom"/>
</dbReference>
<feature type="transmembrane region" description="Helical" evidence="6">
    <location>
        <begin position="412"/>
        <end position="430"/>
    </location>
</feature>
<keyword evidence="2 6" id="KW-0812">Transmembrane</keyword>
<dbReference type="PANTHER" id="PTHR42718">
    <property type="entry name" value="MAJOR FACILITATOR SUPERFAMILY MULTIDRUG TRANSPORTER MFSC"/>
    <property type="match status" value="1"/>
</dbReference>
<feature type="transmembrane region" description="Helical" evidence="6">
    <location>
        <begin position="372"/>
        <end position="391"/>
    </location>
</feature>
<feature type="transmembrane region" description="Helical" evidence="6">
    <location>
        <begin position="63"/>
        <end position="79"/>
    </location>
</feature>
<feature type="transmembrane region" description="Helical" evidence="6">
    <location>
        <begin position="237"/>
        <end position="260"/>
    </location>
</feature>
<evidence type="ECO:0000313" key="8">
    <source>
        <dbReference type="EMBL" id="GDY50138.1"/>
    </source>
</evidence>
<comment type="subcellular location">
    <subcellularLocation>
        <location evidence="1">Cell membrane</location>
        <topology evidence="1">Multi-pass membrane protein</topology>
    </subcellularLocation>
</comment>
<evidence type="ECO:0000256" key="1">
    <source>
        <dbReference type="ARBA" id="ARBA00004651"/>
    </source>
</evidence>
<feature type="transmembrane region" description="Helical" evidence="6">
    <location>
        <begin position="177"/>
        <end position="200"/>
    </location>
</feature>
<evidence type="ECO:0000256" key="3">
    <source>
        <dbReference type="ARBA" id="ARBA00022989"/>
    </source>
</evidence>
<dbReference type="GO" id="GO:0046677">
    <property type="term" value="P:response to antibiotic"/>
    <property type="evidence" value="ECO:0007669"/>
    <property type="project" value="UniProtKB-KW"/>
</dbReference>
<feature type="transmembrane region" description="Helical" evidence="6">
    <location>
        <begin position="150"/>
        <end position="171"/>
    </location>
</feature>
<feature type="transmembrane region" description="Helical" evidence="6">
    <location>
        <begin position="21"/>
        <end position="43"/>
    </location>
</feature>
<dbReference type="PROSITE" id="PS50850">
    <property type="entry name" value="MFS"/>
    <property type="match status" value="1"/>
</dbReference>
<feature type="transmembrane region" description="Helical" evidence="6">
    <location>
        <begin position="114"/>
        <end position="138"/>
    </location>
</feature>
<feature type="transmembrane region" description="Helical" evidence="6">
    <location>
        <begin position="212"/>
        <end position="231"/>
    </location>
</feature>
<evidence type="ECO:0000256" key="4">
    <source>
        <dbReference type="ARBA" id="ARBA00023136"/>
    </source>
</evidence>
<gene>
    <name evidence="8" type="ORF">SVIO_007610</name>
</gene>